<dbReference type="GeneID" id="14209204"/>
<gene>
    <name evidence="2" type="ORF">SAMN05443661_12828</name>
</gene>
<keyword evidence="1" id="KW-0812">Transmembrane</keyword>
<feature type="transmembrane region" description="Helical" evidence="1">
    <location>
        <begin position="67"/>
        <end position="86"/>
    </location>
</feature>
<name>A0A1I3R836_9EURY</name>
<reference evidence="2 3" key="1">
    <citation type="submission" date="2016-10" db="EMBL/GenBank/DDBJ databases">
        <authorList>
            <person name="de Groot N.N."/>
        </authorList>
    </citation>
    <scope>NUCLEOTIDE SEQUENCE [LARGE SCALE GENOMIC DNA]</scope>
    <source>
        <strain evidence="2 3">SP2</strain>
    </source>
</reference>
<feature type="transmembrane region" description="Helical" evidence="1">
    <location>
        <begin position="36"/>
        <end position="55"/>
    </location>
</feature>
<keyword evidence="1" id="KW-1133">Transmembrane helix</keyword>
<accession>A0A1I3R836</accession>
<evidence type="ECO:0000313" key="3">
    <source>
        <dbReference type="Proteomes" id="UP000182829"/>
    </source>
</evidence>
<dbReference type="Proteomes" id="UP000182829">
    <property type="component" value="Unassembled WGS sequence"/>
</dbReference>
<proteinExistence type="predicted"/>
<evidence type="ECO:0000313" key="2">
    <source>
        <dbReference type="EMBL" id="SFJ42275.1"/>
    </source>
</evidence>
<dbReference type="AlphaFoldDB" id="A0A1I3R836"/>
<dbReference type="EMBL" id="FORO01000028">
    <property type="protein sequence ID" value="SFJ42275.1"/>
    <property type="molecule type" value="Genomic_DNA"/>
</dbReference>
<evidence type="ECO:0000256" key="1">
    <source>
        <dbReference type="SAM" id="Phobius"/>
    </source>
</evidence>
<dbReference type="OrthoDB" id="202582at2157"/>
<feature type="transmembrane region" description="Helical" evidence="1">
    <location>
        <begin position="6"/>
        <end position="24"/>
    </location>
</feature>
<organism evidence="2 3">
    <name type="scientific">Natronobacterium gregoryi</name>
    <dbReference type="NCBI Taxonomy" id="44930"/>
    <lineage>
        <taxon>Archaea</taxon>
        <taxon>Methanobacteriati</taxon>
        <taxon>Methanobacteriota</taxon>
        <taxon>Stenosarchaea group</taxon>
        <taxon>Halobacteria</taxon>
        <taxon>Halobacteriales</taxon>
        <taxon>Natrialbaceae</taxon>
        <taxon>Natronobacterium</taxon>
    </lineage>
</organism>
<dbReference type="RefSeq" id="WP_005580485.1">
    <property type="nucleotide sequence ID" value="NZ_FORO01000028.1"/>
</dbReference>
<protein>
    <submittedName>
        <fullName evidence="2">Uncharacterized protein</fullName>
    </submittedName>
</protein>
<keyword evidence="1" id="KW-0472">Membrane</keyword>
<sequence>MFKVVLYYASIVVAGGLFAVLGIANLNARVVDPGSVMMVLGGIGLIAFAGYRLATADDPARHVPTDGWVWAIVVAAVLFSAWTVLFSPVSA</sequence>